<sequence length="68" mass="7253">MSDPAFARWAALAGVRLAATFGAILGIVLLGRAETIAPRVLAVAIVLSALWMLATVPRALARRWRSPK</sequence>
<keyword evidence="1" id="KW-1133">Transmembrane helix</keyword>
<comment type="caution">
    <text evidence="2">The sequence shown here is derived from an EMBL/GenBank/DDBJ whole genome shotgun (WGS) entry which is preliminary data.</text>
</comment>
<dbReference type="AlphaFoldDB" id="A0A2W5P5I2"/>
<dbReference type="Proteomes" id="UP000249229">
    <property type="component" value="Unassembled WGS sequence"/>
</dbReference>
<feature type="transmembrane region" description="Helical" evidence="1">
    <location>
        <begin position="9"/>
        <end position="30"/>
    </location>
</feature>
<evidence type="ECO:0000313" key="3">
    <source>
        <dbReference type="Proteomes" id="UP000249229"/>
    </source>
</evidence>
<protein>
    <submittedName>
        <fullName evidence="2">Uncharacterized protein</fullName>
    </submittedName>
</protein>
<evidence type="ECO:0000313" key="2">
    <source>
        <dbReference type="EMBL" id="PZQ58105.1"/>
    </source>
</evidence>
<gene>
    <name evidence="2" type="ORF">DI544_15020</name>
</gene>
<reference evidence="2 3" key="1">
    <citation type="submission" date="2017-08" db="EMBL/GenBank/DDBJ databases">
        <title>Infants hospitalized years apart are colonized by the same room-sourced microbial strains.</title>
        <authorList>
            <person name="Brooks B."/>
            <person name="Olm M.R."/>
            <person name="Firek B.A."/>
            <person name="Baker R."/>
            <person name="Thomas B.C."/>
            <person name="Morowitz M.J."/>
            <person name="Banfield J.F."/>
        </authorList>
    </citation>
    <scope>NUCLEOTIDE SEQUENCE [LARGE SCALE GENOMIC DNA]</scope>
    <source>
        <strain evidence="2">S2_005_001_R1_22</strain>
    </source>
</reference>
<feature type="transmembrane region" description="Helical" evidence="1">
    <location>
        <begin position="36"/>
        <end position="56"/>
    </location>
</feature>
<accession>A0A2W5P5I2</accession>
<keyword evidence="1" id="KW-0472">Membrane</keyword>
<dbReference type="EMBL" id="QFQI01000022">
    <property type="protein sequence ID" value="PZQ58105.1"/>
    <property type="molecule type" value="Genomic_DNA"/>
</dbReference>
<evidence type="ECO:0000256" key="1">
    <source>
        <dbReference type="SAM" id="Phobius"/>
    </source>
</evidence>
<keyword evidence="1" id="KW-0812">Transmembrane</keyword>
<name>A0A2W5P5I2_9SPHN</name>
<organism evidence="2 3">
    <name type="scientific">Sphingomonas taxi</name>
    <dbReference type="NCBI Taxonomy" id="1549858"/>
    <lineage>
        <taxon>Bacteria</taxon>
        <taxon>Pseudomonadati</taxon>
        <taxon>Pseudomonadota</taxon>
        <taxon>Alphaproteobacteria</taxon>
        <taxon>Sphingomonadales</taxon>
        <taxon>Sphingomonadaceae</taxon>
        <taxon>Sphingomonas</taxon>
    </lineage>
</organism>
<proteinExistence type="predicted"/>